<evidence type="ECO:0000256" key="1">
    <source>
        <dbReference type="ARBA" id="ARBA00022857"/>
    </source>
</evidence>
<protein>
    <submittedName>
        <fullName evidence="3">SDR family oxidoreductase</fullName>
    </submittedName>
</protein>
<keyword evidence="2" id="KW-0560">Oxidoreductase</keyword>
<dbReference type="KEGG" id="mgor:H0P51_22505"/>
<dbReference type="InterPro" id="IPR045017">
    <property type="entry name" value="DECR2-like"/>
</dbReference>
<accession>A0A7D6EAU8</accession>
<dbReference type="InterPro" id="IPR002347">
    <property type="entry name" value="SDR_fam"/>
</dbReference>
<keyword evidence="1" id="KW-0521">NADP</keyword>
<dbReference type="GO" id="GO:0009062">
    <property type="term" value="P:fatty acid catabolic process"/>
    <property type="evidence" value="ECO:0007669"/>
    <property type="project" value="InterPro"/>
</dbReference>
<sequence>MPDLLSPALLRGKAAFVTGGGSGVNLAIAHGLASVGADVAICGRSQERLDEAATQLQVHGRKILALSADVRDAARLAGAVDTAARTFGRLDAVVAGAAGNFFAPAQDISPNGFRAVIDIDLVGSFHTARAAFAYLKQTQGSILFVSAGQAYLPFANQCHVGAAKAGIDNLMANLALEWGRFGIRSNSLVPGPIAGTEGMKRLAGPVGATMWIDAVALQRFGDVAEVAAMAVVLCSPLASYVTGARIAVDGGLALSGLGAISRAVSDPAVRDRPEPT</sequence>
<proteinExistence type="predicted"/>
<dbReference type="PANTHER" id="PTHR43296:SF2">
    <property type="entry name" value="PEROXISOMAL 2,4-DIENOYL-COA REDUCTASE [(3E)-ENOYL-COA-PRODUCING]"/>
    <property type="match status" value="1"/>
</dbReference>
<organism evidence="3 4">
    <name type="scientific">Mycobacterium vicinigordonae</name>
    <dbReference type="NCBI Taxonomy" id="1719132"/>
    <lineage>
        <taxon>Bacteria</taxon>
        <taxon>Bacillati</taxon>
        <taxon>Actinomycetota</taxon>
        <taxon>Actinomycetes</taxon>
        <taxon>Mycobacteriales</taxon>
        <taxon>Mycobacteriaceae</taxon>
        <taxon>Mycobacterium</taxon>
    </lineage>
</organism>
<dbReference type="PRINTS" id="PR00081">
    <property type="entry name" value="GDHRDH"/>
</dbReference>
<gene>
    <name evidence="3" type="ORF">H0P51_22505</name>
</gene>
<evidence type="ECO:0000256" key="2">
    <source>
        <dbReference type="ARBA" id="ARBA00023002"/>
    </source>
</evidence>
<dbReference type="EMBL" id="CP059165">
    <property type="protein sequence ID" value="QLL10423.1"/>
    <property type="molecule type" value="Genomic_DNA"/>
</dbReference>
<dbReference type="PANTHER" id="PTHR43296">
    <property type="entry name" value="PEROXISOMAL 2,4-DIENOYL-COA REDUCTASE"/>
    <property type="match status" value="1"/>
</dbReference>
<dbReference type="Proteomes" id="UP000510682">
    <property type="component" value="Chromosome"/>
</dbReference>
<dbReference type="SUPFAM" id="SSF51735">
    <property type="entry name" value="NAD(P)-binding Rossmann-fold domains"/>
    <property type="match status" value="1"/>
</dbReference>
<dbReference type="Pfam" id="PF13561">
    <property type="entry name" value="adh_short_C2"/>
    <property type="match status" value="1"/>
</dbReference>
<dbReference type="FunFam" id="3.40.50.720:FF:000084">
    <property type="entry name" value="Short-chain dehydrogenase reductase"/>
    <property type="match status" value="1"/>
</dbReference>
<reference evidence="3" key="2">
    <citation type="submission" date="2020-07" db="EMBL/GenBank/DDBJ databases">
        <authorList>
            <person name="Yu X."/>
        </authorList>
    </citation>
    <scope>NUCLEOTIDE SEQUENCE [LARGE SCALE GENOMIC DNA]</scope>
    <source>
        <strain evidence="3">24T</strain>
    </source>
</reference>
<dbReference type="GO" id="GO:0008670">
    <property type="term" value="F:2,4-dienoyl-CoA reductase (NADPH) activity"/>
    <property type="evidence" value="ECO:0007669"/>
    <property type="project" value="InterPro"/>
</dbReference>
<evidence type="ECO:0000313" key="3">
    <source>
        <dbReference type="EMBL" id="QLL10423.1"/>
    </source>
</evidence>
<evidence type="ECO:0000313" key="4">
    <source>
        <dbReference type="Proteomes" id="UP000510682"/>
    </source>
</evidence>
<keyword evidence="4" id="KW-1185">Reference proteome</keyword>
<dbReference type="AlphaFoldDB" id="A0A7D6EAU8"/>
<name>A0A7D6EAU8_9MYCO</name>
<reference evidence="3" key="1">
    <citation type="submission" date="2020-07" db="EMBL/GenBank/DDBJ databases">
        <title>Description of Mycobacterium gordonae subsp. intergordonae subsp.nov. and Mycobacterium gordonae subsp. gordonae subsp. nov.</title>
        <authorList>
            <person name="Huang H."/>
        </authorList>
    </citation>
    <scope>NUCLEOTIDE SEQUENCE [LARGE SCALE GENOMIC DNA]</scope>
    <source>
        <strain evidence="3">24T</strain>
    </source>
</reference>
<dbReference type="InterPro" id="IPR036291">
    <property type="entry name" value="NAD(P)-bd_dom_sf"/>
</dbReference>
<dbReference type="Gene3D" id="3.40.50.720">
    <property type="entry name" value="NAD(P)-binding Rossmann-like Domain"/>
    <property type="match status" value="1"/>
</dbReference>